<feature type="transmembrane region" description="Helical" evidence="1">
    <location>
        <begin position="281"/>
        <end position="302"/>
    </location>
</feature>
<keyword evidence="1" id="KW-0812">Transmembrane</keyword>
<dbReference type="EMBL" id="BDCX01000009">
    <property type="protein sequence ID" value="GAT68333.1"/>
    <property type="molecule type" value="Genomic_DNA"/>
</dbReference>
<keyword evidence="2" id="KW-0732">Signal</keyword>
<dbReference type="InterPro" id="IPR029787">
    <property type="entry name" value="Nucleotide_cyclase"/>
</dbReference>
<reference evidence="4 5" key="1">
    <citation type="journal article" date="2016" name="Genome Announc.">
        <title>Draft Genome Sequence of Planomonospora sphaerica JCM9374, a Rare Actinomycete.</title>
        <authorList>
            <person name="Dohra H."/>
            <person name="Suzuki T."/>
            <person name="Inoue Y."/>
            <person name="Kodani S."/>
        </authorList>
    </citation>
    <scope>NUCLEOTIDE SEQUENCE [LARGE SCALE GENOMIC DNA]</scope>
    <source>
        <strain evidence="4 5">JCM 9374</strain>
    </source>
</reference>
<organism evidence="4 5">
    <name type="scientific">Planomonospora sphaerica</name>
    <dbReference type="NCBI Taxonomy" id="161355"/>
    <lineage>
        <taxon>Bacteria</taxon>
        <taxon>Bacillati</taxon>
        <taxon>Actinomycetota</taxon>
        <taxon>Actinomycetes</taxon>
        <taxon>Streptosporangiales</taxon>
        <taxon>Streptosporangiaceae</taxon>
        <taxon>Planomonospora</taxon>
    </lineage>
</organism>
<keyword evidence="1" id="KW-0472">Membrane</keyword>
<feature type="transmembrane region" description="Helical" evidence="1">
    <location>
        <begin position="60"/>
        <end position="82"/>
    </location>
</feature>
<feature type="chain" id="PRO_5007905822" evidence="2">
    <location>
        <begin position="22"/>
        <end position="484"/>
    </location>
</feature>
<dbReference type="SUPFAM" id="SSF55073">
    <property type="entry name" value="Nucleotide cyclase"/>
    <property type="match status" value="1"/>
</dbReference>
<reference evidence="5" key="2">
    <citation type="submission" date="2016-04" db="EMBL/GenBank/DDBJ databases">
        <title>Planomonospora sphaerica JCM9374 whole genome shotgun sequence.</title>
        <authorList>
            <person name="Suzuki T."/>
            <person name="Dohra H."/>
            <person name="Kodani S."/>
        </authorList>
    </citation>
    <scope>NUCLEOTIDE SEQUENCE [LARGE SCALE GENOMIC DNA]</scope>
    <source>
        <strain evidence="5">JCM 9374</strain>
    </source>
</reference>
<feature type="domain" description="GGDEF" evidence="3">
    <location>
        <begin position="343"/>
        <end position="477"/>
    </location>
</feature>
<feature type="transmembrane region" description="Helical" evidence="1">
    <location>
        <begin position="218"/>
        <end position="235"/>
    </location>
</feature>
<keyword evidence="5" id="KW-1185">Reference proteome</keyword>
<evidence type="ECO:0000259" key="3">
    <source>
        <dbReference type="PROSITE" id="PS50887"/>
    </source>
</evidence>
<evidence type="ECO:0000256" key="1">
    <source>
        <dbReference type="SAM" id="Phobius"/>
    </source>
</evidence>
<feature type="transmembrane region" description="Helical" evidence="1">
    <location>
        <begin position="256"/>
        <end position="275"/>
    </location>
</feature>
<protein>
    <submittedName>
        <fullName evidence="4">Diguanylate cyclase</fullName>
    </submittedName>
</protein>
<gene>
    <name evidence="4" type="ORF">PS9374_03995</name>
</gene>
<dbReference type="FunFam" id="3.30.70.270:FF:000001">
    <property type="entry name" value="Diguanylate cyclase domain protein"/>
    <property type="match status" value="1"/>
</dbReference>
<feature type="transmembrane region" description="Helical" evidence="1">
    <location>
        <begin position="187"/>
        <end position="206"/>
    </location>
</feature>
<dbReference type="Gene3D" id="3.30.70.270">
    <property type="match status" value="1"/>
</dbReference>
<dbReference type="RefSeq" id="WP_068898761.1">
    <property type="nucleotide sequence ID" value="NZ_BDCX01000009.1"/>
</dbReference>
<evidence type="ECO:0000256" key="2">
    <source>
        <dbReference type="SAM" id="SignalP"/>
    </source>
</evidence>
<feature type="signal peptide" evidence="2">
    <location>
        <begin position="1"/>
        <end position="21"/>
    </location>
</feature>
<dbReference type="InterPro" id="IPR000160">
    <property type="entry name" value="GGDEF_dom"/>
</dbReference>
<feature type="transmembrane region" description="Helical" evidence="1">
    <location>
        <begin position="123"/>
        <end position="141"/>
    </location>
</feature>
<accession>A0A171DGC5</accession>
<evidence type="ECO:0000313" key="4">
    <source>
        <dbReference type="EMBL" id="GAT68333.1"/>
    </source>
</evidence>
<dbReference type="STRING" id="161355.PS9374_03995"/>
<dbReference type="SMART" id="SM00267">
    <property type="entry name" value="GGDEF"/>
    <property type="match status" value="1"/>
</dbReference>
<comment type="caution">
    <text evidence="4">The sequence shown here is derived from an EMBL/GenBank/DDBJ whole genome shotgun (WGS) entry which is preliminary data.</text>
</comment>
<sequence>MTVGKTGLFLTAAVAASAVTAATYASTLGQILYFAVYGAVCALAWWAALRSGAGAARRPWLLIALAQTLWLTGDVIEMVFFLTGEVPAVGISDVLWLGGYPLIAAALVLMARHRAPGRLRAGALDALTLATVAALASWQFLIEPLLGGGYSLAETIVPALYPVGDIVLLAAALFLVLSPGERGTPTYLLLTAVFTYLTVDLGYNLLPYVLDYSYVERLGAGLLLGHAVLVAAMLHPGHAELTRTGSRMGTLHPARVLFLGMALLGTPALALRHSGFSGEELALILAGSGCAAFVLTRFTMAVREQERLQAQMAYQAHHDPLTGLANRTVLHDTLERVMRAPGTGVAVLYLDLDGFKAVNDTHGHEAGDAVLGAVAERLSAAVRGGDLVARLGGDEFVLLCPGASHDDAVRLAERVLREVSAPVPFRGHELSVGASVGIAACAGEAAGNAAVGILRAADTAMYSAKRLGRGRWVTADSADPIMAA</sequence>
<dbReference type="OrthoDB" id="3514519at2"/>
<feature type="transmembrane region" description="Helical" evidence="1">
    <location>
        <begin position="161"/>
        <end position="180"/>
    </location>
</feature>
<dbReference type="AlphaFoldDB" id="A0A171DGC5"/>
<dbReference type="CDD" id="cd01949">
    <property type="entry name" value="GGDEF"/>
    <property type="match status" value="1"/>
</dbReference>
<feature type="transmembrane region" description="Helical" evidence="1">
    <location>
        <begin position="94"/>
        <end position="111"/>
    </location>
</feature>
<feature type="transmembrane region" description="Helical" evidence="1">
    <location>
        <begin position="31"/>
        <end position="48"/>
    </location>
</feature>
<dbReference type="InterPro" id="IPR043128">
    <property type="entry name" value="Rev_trsase/Diguanyl_cyclase"/>
</dbReference>
<keyword evidence="1" id="KW-1133">Transmembrane helix</keyword>
<dbReference type="NCBIfam" id="TIGR00254">
    <property type="entry name" value="GGDEF"/>
    <property type="match status" value="1"/>
</dbReference>
<dbReference type="PANTHER" id="PTHR46663:SF2">
    <property type="entry name" value="GGDEF DOMAIN-CONTAINING PROTEIN"/>
    <property type="match status" value="1"/>
</dbReference>
<proteinExistence type="predicted"/>
<dbReference type="InterPro" id="IPR052163">
    <property type="entry name" value="DGC-Regulatory_Protein"/>
</dbReference>
<name>A0A171DGC5_9ACTN</name>
<evidence type="ECO:0000313" key="5">
    <source>
        <dbReference type="Proteomes" id="UP000077701"/>
    </source>
</evidence>
<dbReference type="PANTHER" id="PTHR46663">
    <property type="entry name" value="DIGUANYLATE CYCLASE DGCT-RELATED"/>
    <property type="match status" value="1"/>
</dbReference>
<dbReference type="Pfam" id="PF00990">
    <property type="entry name" value="GGDEF"/>
    <property type="match status" value="1"/>
</dbReference>
<dbReference type="Proteomes" id="UP000077701">
    <property type="component" value="Unassembled WGS sequence"/>
</dbReference>
<dbReference type="PROSITE" id="PS50887">
    <property type="entry name" value="GGDEF"/>
    <property type="match status" value="1"/>
</dbReference>